<keyword evidence="1" id="KW-1133">Transmembrane helix</keyword>
<organism evidence="2 3">
    <name type="scientific">Phaeospirillum tilakii</name>
    <dbReference type="NCBI Taxonomy" id="741673"/>
    <lineage>
        <taxon>Bacteria</taxon>
        <taxon>Pseudomonadati</taxon>
        <taxon>Pseudomonadota</taxon>
        <taxon>Alphaproteobacteria</taxon>
        <taxon>Rhodospirillales</taxon>
        <taxon>Rhodospirillaceae</taxon>
        <taxon>Phaeospirillum</taxon>
    </lineage>
</organism>
<keyword evidence="1" id="KW-0812">Transmembrane</keyword>
<comment type="caution">
    <text evidence="2">The sequence shown here is derived from an EMBL/GenBank/DDBJ whole genome shotgun (WGS) entry which is preliminary data.</text>
</comment>
<dbReference type="RefSeq" id="WP_377314506.1">
    <property type="nucleotide sequence ID" value="NZ_JBHUIY010000004.1"/>
</dbReference>
<feature type="transmembrane region" description="Helical" evidence="1">
    <location>
        <begin position="25"/>
        <end position="46"/>
    </location>
</feature>
<gene>
    <name evidence="2" type="ORF">ACFSNB_03385</name>
</gene>
<evidence type="ECO:0000313" key="2">
    <source>
        <dbReference type="EMBL" id="MFD2232840.1"/>
    </source>
</evidence>
<reference evidence="3" key="1">
    <citation type="journal article" date="2019" name="Int. J. Syst. Evol. Microbiol.">
        <title>The Global Catalogue of Microorganisms (GCM) 10K type strain sequencing project: providing services to taxonomists for standard genome sequencing and annotation.</title>
        <authorList>
            <consortium name="The Broad Institute Genomics Platform"/>
            <consortium name="The Broad Institute Genome Sequencing Center for Infectious Disease"/>
            <person name="Wu L."/>
            <person name="Ma J."/>
        </authorList>
    </citation>
    <scope>NUCLEOTIDE SEQUENCE [LARGE SCALE GENOMIC DNA]</scope>
    <source>
        <strain evidence="3">KCTC 15012</strain>
    </source>
</reference>
<proteinExistence type="predicted"/>
<sequence length="47" mass="5068">MIEHTRGLALRFHQGATGLVRRMSVSTLLIVTVTAYGLVCGVSLLIL</sequence>
<keyword evidence="3" id="KW-1185">Reference proteome</keyword>
<evidence type="ECO:0000256" key="1">
    <source>
        <dbReference type="SAM" id="Phobius"/>
    </source>
</evidence>
<dbReference type="EMBL" id="JBHUIY010000004">
    <property type="protein sequence ID" value="MFD2232840.1"/>
    <property type="molecule type" value="Genomic_DNA"/>
</dbReference>
<dbReference type="Proteomes" id="UP001597296">
    <property type="component" value="Unassembled WGS sequence"/>
</dbReference>
<accession>A0ABW5C9V7</accession>
<evidence type="ECO:0000313" key="3">
    <source>
        <dbReference type="Proteomes" id="UP001597296"/>
    </source>
</evidence>
<protein>
    <submittedName>
        <fullName evidence="2">Uncharacterized protein</fullName>
    </submittedName>
</protein>
<keyword evidence="1" id="KW-0472">Membrane</keyword>
<name>A0ABW5C9V7_9PROT</name>